<protein>
    <submittedName>
        <fullName evidence="2">Uncharacterized protein</fullName>
    </submittedName>
</protein>
<proteinExistence type="predicted"/>
<reference evidence="2 3" key="1">
    <citation type="submission" date="2016-05" db="EMBL/GenBank/DDBJ databases">
        <title>Nuclear genome of Blastocystis sp. subtype 1 NandII.</title>
        <authorList>
            <person name="Gentekaki E."/>
            <person name="Curtis B."/>
            <person name="Stairs C."/>
            <person name="Eme L."/>
            <person name="Herman E."/>
            <person name="Klimes V."/>
            <person name="Arias M.C."/>
            <person name="Elias M."/>
            <person name="Hilliou F."/>
            <person name="Klute M."/>
            <person name="Malik S.-B."/>
            <person name="Pightling A."/>
            <person name="Rachubinski R."/>
            <person name="Salas D."/>
            <person name="Schlacht A."/>
            <person name="Suga H."/>
            <person name="Archibald J."/>
            <person name="Ball S.G."/>
            <person name="Clark G."/>
            <person name="Dacks J."/>
            <person name="Van Der Giezen M."/>
            <person name="Tsaousis A."/>
            <person name="Roger A."/>
        </authorList>
    </citation>
    <scope>NUCLEOTIDE SEQUENCE [LARGE SCALE GENOMIC DNA]</scope>
    <source>
        <strain evidence="3">ATCC 50177 / NandII</strain>
    </source>
</reference>
<feature type="signal peptide" evidence="1">
    <location>
        <begin position="1"/>
        <end position="15"/>
    </location>
</feature>
<evidence type="ECO:0000256" key="1">
    <source>
        <dbReference type="SAM" id="SignalP"/>
    </source>
</evidence>
<comment type="caution">
    <text evidence="2">The sequence shown here is derived from an EMBL/GenBank/DDBJ whole genome shotgun (WGS) entry which is preliminary data.</text>
</comment>
<name>A0A196SNE3_BLAHN</name>
<keyword evidence="3" id="KW-1185">Reference proteome</keyword>
<dbReference type="Proteomes" id="UP000078348">
    <property type="component" value="Unassembled WGS sequence"/>
</dbReference>
<keyword evidence="1" id="KW-0732">Signal</keyword>
<evidence type="ECO:0000313" key="2">
    <source>
        <dbReference type="EMBL" id="OAO17717.1"/>
    </source>
</evidence>
<dbReference type="AlphaFoldDB" id="A0A196SNE3"/>
<accession>A0A196SNE3</accession>
<organism evidence="2 3">
    <name type="scientific">Blastocystis sp. subtype 1 (strain ATCC 50177 / NandII)</name>
    <dbReference type="NCBI Taxonomy" id="478820"/>
    <lineage>
        <taxon>Eukaryota</taxon>
        <taxon>Sar</taxon>
        <taxon>Stramenopiles</taxon>
        <taxon>Bigyra</taxon>
        <taxon>Opalozoa</taxon>
        <taxon>Opalinata</taxon>
        <taxon>Blastocystidae</taxon>
        <taxon>Blastocystis</taxon>
    </lineage>
</organism>
<evidence type="ECO:0000313" key="3">
    <source>
        <dbReference type="Proteomes" id="UP000078348"/>
    </source>
</evidence>
<sequence>MFLLLFVLMLSVTFCSEMGQTDAEWLSREDDIQQLADAALKEMKRTSAIHLFDDIEIVRVLEHKKTIAGYSRSLYLKMSIKSMHFKSEKAEELLSVLVLQHKQNGKYSFAIPEFPVMKESYVHSMEEKWKMIHKQQRDAHFEEVKDYTISSDFENQDYLP</sequence>
<dbReference type="OrthoDB" id="10440423at2759"/>
<dbReference type="EMBL" id="LXWW01000020">
    <property type="protein sequence ID" value="OAO17717.1"/>
    <property type="molecule type" value="Genomic_DNA"/>
</dbReference>
<feature type="chain" id="PRO_5012633530" evidence="1">
    <location>
        <begin position="16"/>
        <end position="160"/>
    </location>
</feature>
<gene>
    <name evidence="2" type="ORF">AV274_0551</name>
</gene>